<evidence type="ECO:0000256" key="2">
    <source>
        <dbReference type="SAM" id="Phobius"/>
    </source>
</evidence>
<dbReference type="SUPFAM" id="SSF48264">
    <property type="entry name" value="Cytochrome P450"/>
    <property type="match status" value="1"/>
</dbReference>
<evidence type="ECO:0000313" key="4">
    <source>
        <dbReference type="Proteomes" id="UP000075886"/>
    </source>
</evidence>
<evidence type="ECO:0000256" key="1">
    <source>
        <dbReference type="ARBA" id="ARBA00023033"/>
    </source>
</evidence>
<dbReference type="EnsemblMetazoa" id="AFAF002759-RA">
    <property type="protein sequence ID" value="AFAF002759-PA"/>
    <property type="gene ID" value="AFAF002759"/>
</dbReference>
<dbReference type="GO" id="GO:0005506">
    <property type="term" value="F:iron ion binding"/>
    <property type="evidence" value="ECO:0007669"/>
    <property type="project" value="InterPro"/>
</dbReference>
<keyword evidence="2" id="KW-0472">Membrane</keyword>
<keyword evidence="2" id="KW-0812">Transmembrane</keyword>
<evidence type="ECO:0008006" key="5">
    <source>
        <dbReference type="Google" id="ProtNLM"/>
    </source>
</evidence>
<name>A0A182Q486_9DIPT</name>
<reference evidence="3" key="2">
    <citation type="submission" date="2020-05" db="UniProtKB">
        <authorList>
            <consortium name="EnsemblMetazoa"/>
        </authorList>
    </citation>
    <scope>IDENTIFICATION</scope>
    <source>
        <strain evidence="3">FAR1</strain>
    </source>
</reference>
<protein>
    <recommendedName>
        <fullName evidence="5">Cytochrome P450</fullName>
    </recommendedName>
</protein>
<dbReference type="Proteomes" id="UP000075886">
    <property type="component" value="Unassembled WGS sequence"/>
</dbReference>
<reference evidence="4" key="1">
    <citation type="submission" date="2014-01" db="EMBL/GenBank/DDBJ databases">
        <title>The Genome Sequence of Anopheles farauti FAR1 (V2).</title>
        <authorList>
            <consortium name="The Broad Institute Genomics Platform"/>
            <person name="Neafsey D.E."/>
            <person name="Besansky N."/>
            <person name="Howell P."/>
            <person name="Walton C."/>
            <person name="Young S.K."/>
            <person name="Zeng Q."/>
            <person name="Gargeya S."/>
            <person name="Fitzgerald M."/>
            <person name="Haas B."/>
            <person name="Abouelleil A."/>
            <person name="Allen A.W."/>
            <person name="Alvarado L."/>
            <person name="Arachchi H.M."/>
            <person name="Berlin A.M."/>
            <person name="Chapman S.B."/>
            <person name="Gainer-Dewar J."/>
            <person name="Goldberg J."/>
            <person name="Griggs A."/>
            <person name="Gujja S."/>
            <person name="Hansen M."/>
            <person name="Howarth C."/>
            <person name="Imamovic A."/>
            <person name="Ireland A."/>
            <person name="Larimer J."/>
            <person name="McCowan C."/>
            <person name="Murphy C."/>
            <person name="Pearson M."/>
            <person name="Poon T.W."/>
            <person name="Priest M."/>
            <person name="Roberts A."/>
            <person name="Saif S."/>
            <person name="Shea T."/>
            <person name="Sisk P."/>
            <person name="Sykes S."/>
            <person name="Wortman J."/>
            <person name="Nusbaum C."/>
            <person name="Birren B."/>
        </authorList>
    </citation>
    <scope>NUCLEOTIDE SEQUENCE [LARGE SCALE GENOMIC DNA]</scope>
    <source>
        <strain evidence="4">FAR1</strain>
    </source>
</reference>
<accession>A0A182Q486</accession>
<dbReference type="EMBL" id="AXCN02001559">
    <property type="status" value="NOT_ANNOTATED_CDS"/>
    <property type="molecule type" value="Genomic_DNA"/>
</dbReference>
<organism evidence="3 4">
    <name type="scientific">Anopheles farauti</name>
    <dbReference type="NCBI Taxonomy" id="69004"/>
    <lineage>
        <taxon>Eukaryota</taxon>
        <taxon>Metazoa</taxon>
        <taxon>Ecdysozoa</taxon>
        <taxon>Arthropoda</taxon>
        <taxon>Hexapoda</taxon>
        <taxon>Insecta</taxon>
        <taxon>Pterygota</taxon>
        <taxon>Neoptera</taxon>
        <taxon>Endopterygota</taxon>
        <taxon>Diptera</taxon>
        <taxon>Nematocera</taxon>
        <taxon>Culicoidea</taxon>
        <taxon>Culicidae</taxon>
        <taxon>Anophelinae</taxon>
        <taxon>Anopheles</taxon>
    </lineage>
</organism>
<dbReference type="Gene3D" id="1.10.630.10">
    <property type="entry name" value="Cytochrome P450"/>
    <property type="match status" value="1"/>
</dbReference>
<sequence length="121" mass="13500">MSIQLILIALATLALACILWKRRKLYAAAATMNGPLALPIVGQLYLIFGKKRGDDFLKVFNRYAPHYNSPVGVWLGPMLVVGINNNPDHFQTVLNSPHMLNKTYHYSFFRVGRGLFAAPGL</sequence>
<keyword evidence="1" id="KW-0560">Oxidoreductase</keyword>
<keyword evidence="4" id="KW-1185">Reference proteome</keyword>
<feature type="transmembrane region" description="Helical" evidence="2">
    <location>
        <begin position="26"/>
        <end position="48"/>
    </location>
</feature>
<dbReference type="AlphaFoldDB" id="A0A182Q486"/>
<dbReference type="VEuPathDB" id="VectorBase:AFAF002759"/>
<dbReference type="STRING" id="69004.A0A182Q486"/>
<keyword evidence="1" id="KW-0503">Monooxygenase</keyword>
<dbReference type="GO" id="GO:0004497">
    <property type="term" value="F:monooxygenase activity"/>
    <property type="evidence" value="ECO:0007669"/>
    <property type="project" value="UniProtKB-KW"/>
</dbReference>
<dbReference type="GO" id="GO:0020037">
    <property type="term" value="F:heme binding"/>
    <property type="evidence" value="ECO:0007669"/>
    <property type="project" value="InterPro"/>
</dbReference>
<keyword evidence="2" id="KW-1133">Transmembrane helix</keyword>
<dbReference type="GO" id="GO:0016705">
    <property type="term" value="F:oxidoreductase activity, acting on paired donors, with incorporation or reduction of molecular oxygen"/>
    <property type="evidence" value="ECO:0007669"/>
    <property type="project" value="InterPro"/>
</dbReference>
<dbReference type="InterPro" id="IPR036396">
    <property type="entry name" value="Cyt_P450_sf"/>
</dbReference>
<proteinExistence type="predicted"/>
<evidence type="ECO:0000313" key="3">
    <source>
        <dbReference type="EnsemblMetazoa" id="AFAF002759-PA"/>
    </source>
</evidence>